<sequence length="330" mass="33135">MGYAVPIRVGIAVALVMIVGGLTGHRDVAGLAALGALISAFCRPDPYPVRLPRLLVIGAALTSSVAIGGTLGTYSSSMVVDIIVISLLGGASVYLMTSLHIVGPGAVIIMFAANGAAASAATTGIGYATAATAIGAVVGILASIAPWLLGLARTDADKPRRESLRVALAGGRTRAAHRHLLFTAGRITVAAAIAGGIATAIGLAHPMWAAMGGVAAMQGVAYHLTVRRGVQRLIGNVVGGVIAAILLALPLGYWGAVVAIVVFQVAAEVFSTVNYALCSVVVTPMALLLTGIGAHLSPDAAVDRVLDTVIGIVIGIVIAAITITRADVDH</sequence>
<keyword evidence="2 5" id="KW-0812">Transmembrane</keyword>
<feature type="transmembrane region" description="Helical" evidence="5">
    <location>
        <begin position="207"/>
        <end position="225"/>
    </location>
</feature>
<evidence type="ECO:0000256" key="4">
    <source>
        <dbReference type="ARBA" id="ARBA00023136"/>
    </source>
</evidence>
<dbReference type="GO" id="GO:0016020">
    <property type="term" value="C:membrane"/>
    <property type="evidence" value="ECO:0007669"/>
    <property type="project" value="UniProtKB-SubCell"/>
</dbReference>
<organism evidence="7 8">
    <name type="scientific">Gordonia desulfuricans</name>
    <dbReference type="NCBI Taxonomy" id="89051"/>
    <lineage>
        <taxon>Bacteria</taxon>
        <taxon>Bacillati</taxon>
        <taxon>Actinomycetota</taxon>
        <taxon>Actinomycetes</taxon>
        <taxon>Mycobacteriales</taxon>
        <taxon>Gordoniaceae</taxon>
        <taxon>Gordonia</taxon>
    </lineage>
</organism>
<feature type="transmembrane region" description="Helical" evidence="5">
    <location>
        <begin position="78"/>
        <end position="95"/>
    </location>
</feature>
<comment type="subcellular location">
    <subcellularLocation>
        <location evidence="1">Membrane</location>
        <topology evidence="1">Multi-pass membrane protein</topology>
    </subcellularLocation>
</comment>
<feature type="transmembrane region" description="Helical" evidence="5">
    <location>
        <begin position="12"/>
        <end position="42"/>
    </location>
</feature>
<proteinExistence type="predicted"/>
<evidence type="ECO:0000256" key="2">
    <source>
        <dbReference type="ARBA" id="ARBA00022692"/>
    </source>
</evidence>
<dbReference type="EMBL" id="JAADZU010000132">
    <property type="protein sequence ID" value="NDK92522.1"/>
    <property type="molecule type" value="Genomic_DNA"/>
</dbReference>
<feature type="domain" description="Integral membrane bound transporter" evidence="6">
    <location>
        <begin position="193"/>
        <end position="318"/>
    </location>
</feature>
<evidence type="ECO:0000313" key="7">
    <source>
        <dbReference type="EMBL" id="NDK92522.1"/>
    </source>
</evidence>
<feature type="transmembrane region" description="Helical" evidence="5">
    <location>
        <begin position="237"/>
        <end position="267"/>
    </location>
</feature>
<evidence type="ECO:0000256" key="1">
    <source>
        <dbReference type="ARBA" id="ARBA00004141"/>
    </source>
</evidence>
<keyword evidence="8" id="KW-1185">Reference proteome</keyword>
<comment type="caution">
    <text evidence="7">The sequence shown here is derived from an EMBL/GenBank/DDBJ whole genome shotgun (WGS) entry which is preliminary data.</text>
</comment>
<keyword evidence="4 5" id="KW-0472">Membrane</keyword>
<dbReference type="InterPro" id="IPR049453">
    <property type="entry name" value="Memb_transporter_dom"/>
</dbReference>
<evidence type="ECO:0000259" key="6">
    <source>
        <dbReference type="Pfam" id="PF13515"/>
    </source>
</evidence>
<dbReference type="Proteomes" id="UP000466307">
    <property type="component" value="Unassembled WGS sequence"/>
</dbReference>
<dbReference type="AlphaFoldDB" id="A0A7K3LW90"/>
<accession>A0A7K3LW90</accession>
<evidence type="ECO:0000313" key="8">
    <source>
        <dbReference type="Proteomes" id="UP000466307"/>
    </source>
</evidence>
<name>A0A7K3LW90_9ACTN</name>
<gene>
    <name evidence="7" type="ORF">GYA93_23645</name>
</gene>
<feature type="transmembrane region" description="Helical" evidence="5">
    <location>
        <begin position="133"/>
        <end position="152"/>
    </location>
</feature>
<evidence type="ECO:0000256" key="3">
    <source>
        <dbReference type="ARBA" id="ARBA00022989"/>
    </source>
</evidence>
<evidence type="ECO:0000256" key="5">
    <source>
        <dbReference type="SAM" id="Phobius"/>
    </source>
</evidence>
<feature type="transmembrane region" description="Helical" evidence="5">
    <location>
        <begin position="273"/>
        <end position="293"/>
    </location>
</feature>
<keyword evidence="3 5" id="KW-1133">Transmembrane helix</keyword>
<dbReference type="Pfam" id="PF13515">
    <property type="entry name" value="FUSC_2"/>
    <property type="match status" value="1"/>
</dbReference>
<reference evidence="7 8" key="1">
    <citation type="submission" date="2020-01" db="EMBL/GenBank/DDBJ databases">
        <title>Investigation of new actinobacteria for the biodesulphurisation of diesel fuel.</title>
        <authorList>
            <person name="Athi Narayanan S.M."/>
        </authorList>
    </citation>
    <scope>NUCLEOTIDE SEQUENCE [LARGE SCALE GENOMIC DNA]</scope>
    <source>
        <strain evidence="7 8">213E</strain>
    </source>
</reference>
<feature type="transmembrane region" description="Helical" evidence="5">
    <location>
        <begin position="305"/>
        <end position="324"/>
    </location>
</feature>
<protein>
    <submittedName>
        <fullName evidence="7">FUSC family protein</fullName>
    </submittedName>
</protein>
<feature type="transmembrane region" description="Helical" evidence="5">
    <location>
        <begin position="180"/>
        <end position="201"/>
    </location>
</feature>
<feature type="transmembrane region" description="Helical" evidence="5">
    <location>
        <begin position="54"/>
        <end position="72"/>
    </location>
</feature>